<proteinExistence type="predicted"/>
<keyword evidence="1" id="KW-1133">Transmembrane helix</keyword>
<accession>A0A076MKN7</accession>
<reference evidence="2 3" key="1">
    <citation type="submission" date="2014-07" db="EMBL/GenBank/DDBJ databases">
        <title>Whole Genome Sequence of the Amycolatopsis methanolica 239.</title>
        <authorList>
            <person name="Tang B."/>
        </authorList>
    </citation>
    <scope>NUCLEOTIDE SEQUENCE [LARGE SCALE GENOMIC DNA]</scope>
    <source>
        <strain evidence="2 3">239</strain>
    </source>
</reference>
<keyword evidence="1" id="KW-0812">Transmembrane</keyword>
<dbReference type="Proteomes" id="UP000062973">
    <property type="component" value="Chromosome"/>
</dbReference>
<dbReference type="PANTHER" id="PTHR30188">
    <property type="entry name" value="ABC TRANSPORTER PERMEASE PROTEIN-RELATED"/>
    <property type="match status" value="1"/>
</dbReference>
<dbReference type="OrthoDB" id="5243306at2"/>
<dbReference type="Pfam" id="PF02405">
    <property type="entry name" value="MlaE"/>
    <property type="match status" value="1"/>
</dbReference>
<dbReference type="GO" id="GO:0005548">
    <property type="term" value="F:phospholipid transporter activity"/>
    <property type="evidence" value="ECO:0007669"/>
    <property type="project" value="TreeGrafter"/>
</dbReference>
<evidence type="ECO:0000256" key="1">
    <source>
        <dbReference type="SAM" id="Phobius"/>
    </source>
</evidence>
<gene>
    <name evidence="2" type="ORF">AMETH_1207</name>
</gene>
<evidence type="ECO:0000313" key="3">
    <source>
        <dbReference type="Proteomes" id="UP000062973"/>
    </source>
</evidence>
<dbReference type="KEGG" id="amq:AMETH_1207"/>
<dbReference type="eggNOG" id="COG0767">
    <property type="taxonomic scope" value="Bacteria"/>
</dbReference>
<feature type="transmembrane region" description="Helical" evidence="1">
    <location>
        <begin position="221"/>
        <end position="244"/>
    </location>
</feature>
<dbReference type="AlphaFoldDB" id="A0A076MKN7"/>
<feature type="transmembrane region" description="Helical" evidence="1">
    <location>
        <begin position="256"/>
        <end position="275"/>
    </location>
</feature>
<dbReference type="GO" id="GO:0043190">
    <property type="term" value="C:ATP-binding cassette (ABC) transporter complex"/>
    <property type="evidence" value="ECO:0007669"/>
    <property type="project" value="InterPro"/>
</dbReference>
<organism evidence="2 3">
    <name type="scientific">Amycolatopsis methanolica 239</name>
    <dbReference type="NCBI Taxonomy" id="1068978"/>
    <lineage>
        <taxon>Bacteria</taxon>
        <taxon>Bacillati</taxon>
        <taxon>Actinomycetota</taxon>
        <taxon>Actinomycetes</taxon>
        <taxon>Pseudonocardiales</taxon>
        <taxon>Pseudonocardiaceae</taxon>
        <taxon>Amycolatopsis</taxon>
        <taxon>Amycolatopsis methanolica group</taxon>
    </lineage>
</organism>
<name>A0A076MKN7_AMYME</name>
<evidence type="ECO:0000313" key="2">
    <source>
        <dbReference type="EMBL" id="AIJ21299.1"/>
    </source>
</evidence>
<feature type="transmembrane region" description="Helical" evidence="1">
    <location>
        <begin position="171"/>
        <end position="201"/>
    </location>
</feature>
<evidence type="ECO:0008006" key="4">
    <source>
        <dbReference type="Google" id="ProtNLM"/>
    </source>
</evidence>
<feature type="transmembrane region" description="Helical" evidence="1">
    <location>
        <begin position="79"/>
        <end position="102"/>
    </location>
</feature>
<dbReference type="PANTHER" id="PTHR30188:SF4">
    <property type="entry name" value="PROTEIN TRIGALACTOSYLDIACYLGLYCEROL 1, CHLOROPLASTIC"/>
    <property type="match status" value="1"/>
</dbReference>
<dbReference type="InterPro" id="IPR030802">
    <property type="entry name" value="Permease_MalE"/>
</dbReference>
<keyword evidence="3" id="KW-1185">Reference proteome</keyword>
<sequence>MGIAPDDRVAPSPALGLGPYDGRASRAIGYVPGVARRPVVEAGGMGQLFAKIVWSAVRHPRGYWSEVFEHLHVTIKRTWLPVSASVFGFLMALSVLAVQFFAMAGAQHLFGPTLFMYSTRTFTVWVNSVVMAGVIGAALTSDVGARKVREELDAMRVMGIDPVRDIAVPRVVALTLIAILLSVPSLLVTAFTMQIGASYVAGIPAADFYQSIFTQVYPIDIVAVVLNSLLVGLLVGTVCCYKGFAATGGAIGLGRAVNQAVVVSLLGVFVLQLTYQALYLGLFPHLGELK</sequence>
<dbReference type="EMBL" id="CP009110">
    <property type="protein sequence ID" value="AIJ21299.1"/>
    <property type="molecule type" value="Genomic_DNA"/>
</dbReference>
<feature type="transmembrane region" description="Helical" evidence="1">
    <location>
        <begin position="122"/>
        <end position="140"/>
    </location>
</feature>
<dbReference type="HOGENOM" id="CLU_045686_2_0_11"/>
<dbReference type="STRING" id="1068978.AMETH_1207"/>
<dbReference type="RefSeq" id="WP_017987165.1">
    <property type="nucleotide sequence ID" value="NZ_AQUL01000001.1"/>
</dbReference>
<protein>
    <recommendedName>
        <fullName evidence="4">ABC transporter permease</fullName>
    </recommendedName>
</protein>
<keyword evidence="1" id="KW-0472">Membrane</keyword>
<dbReference type="PATRIC" id="fig|1068978.7.peg.1272"/>